<proteinExistence type="inferred from homology"/>
<name>V4A8S1_LOTGI</name>
<dbReference type="GO" id="GO:0005664">
    <property type="term" value="C:nuclear origin of replication recognition complex"/>
    <property type="evidence" value="ECO:0007669"/>
    <property type="project" value="TreeGrafter"/>
</dbReference>
<evidence type="ECO:0000313" key="12">
    <source>
        <dbReference type="Proteomes" id="UP000030746"/>
    </source>
</evidence>
<dbReference type="GO" id="GO:0005524">
    <property type="term" value="F:ATP binding"/>
    <property type="evidence" value="ECO:0007669"/>
    <property type="project" value="UniProtKB-KW"/>
</dbReference>
<dbReference type="Proteomes" id="UP000030746">
    <property type="component" value="Unassembled WGS sequence"/>
</dbReference>
<dbReference type="GeneID" id="20246170"/>
<dbReference type="InterPro" id="IPR048866">
    <property type="entry name" value="ORC5_lid"/>
</dbReference>
<dbReference type="InterPro" id="IPR020796">
    <property type="entry name" value="ORC5"/>
</dbReference>
<reference evidence="11 12" key="1">
    <citation type="journal article" date="2013" name="Nature">
        <title>Insights into bilaterian evolution from three spiralian genomes.</title>
        <authorList>
            <person name="Simakov O."/>
            <person name="Marletaz F."/>
            <person name="Cho S.J."/>
            <person name="Edsinger-Gonzales E."/>
            <person name="Havlak P."/>
            <person name="Hellsten U."/>
            <person name="Kuo D.H."/>
            <person name="Larsson T."/>
            <person name="Lv J."/>
            <person name="Arendt D."/>
            <person name="Savage R."/>
            <person name="Osoegawa K."/>
            <person name="de Jong P."/>
            <person name="Grimwood J."/>
            <person name="Chapman J.A."/>
            <person name="Shapiro H."/>
            <person name="Aerts A."/>
            <person name="Otillar R.P."/>
            <person name="Terry A.Y."/>
            <person name="Boore J.L."/>
            <person name="Grigoriev I.V."/>
            <person name="Lindberg D.R."/>
            <person name="Seaver E.C."/>
            <person name="Weisblat D.A."/>
            <person name="Putnam N.H."/>
            <person name="Rokhsar D.S."/>
        </authorList>
    </citation>
    <scope>NUCLEOTIDE SEQUENCE [LARGE SCALE GENOMIC DNA]</scope>
</reference>
<dbReference type="InterPro" id="IPR041664">
    <property type="entry name" value="AAA_16"/>
</dbReference>
<evidence type="ECO:0000256" key="4">
    <source>
        <dbReference type="ARBA" id="ARBA00022741"/>
    </source>
</evidence>
<dbReference type="STRING" id="225164.V4A8S1"/>
<feature type="domain" description="ORC5 lid" evidence="10">
    <location>
        <begin position="202"/>
        <end position="269"/>
    </location>
</feature>
<feature type="domain" description="Orc1-like AAA ATPase" evidence="8">
    <location>
        <begin position="11"/>
        <end position="152"/>
    </location>
</feature>
<dbReference type="InterPro" id="IPR047088">
    <property type="entry name" value="ORC5_C"/>
</dbReference>
<dbReference type="FunFam" id="3.40.50.300:FF:000673">
    <property type="entry name" value="Origin recognition complex subunit 5"/>
    <property type="match status" value="1"/>
</dbReference>
<protein>
    <recommendedName>
        <fullName evidence="7">Origin recognition complex subunit 5</fullName>
    </recommendedName>
</protein>
<evidence type="ECO:0000259" key="10">
    <source>
        <dbReference type="Pfam" id="PF21639"/>
    </source>
</evidence>
<dbReference type="GO" id="GO:0003688">
    <property type="term" value="F:DNA replication origin binding"/>
    <property type="evidence" value="ECO:0007669"/>
    <property type="project" value="TreeGrafter"/>
</dbReference>
<evidence type="ECO:0000259" key="9">
    <source>
        <dbReference type="Pfam" id="PF14630"/>
    </source>
</evidence>
<dbReference type="EMBL" id="KB202283">
    <property type="protein sequence ID" value="ESO91435.1"/>
    <property type="molecule type" value="Genomic_DNA"/>
</dbReference>
<evidence type="ECO:0000256" key="2">
    <source>
        <dbReference type="ARBA" id="ARBA00006269"/>
    </source>
</evidence>
<keyword evidence="12" id="KW-1185">Reference proteome</keyword>
<dbReference type="CTD" id="20246170"/>
<evidence type="ECO:0000313" key="11">
    <source>
        <dbReference type="EMBL" id="ESO91435.1"/>
    </source>
</evidence>
<dbReference type="PANTHER" id="PTHR12705">
    <property type="entry name" value="ORIGIN RECOGNITION COMPLEX SUBUNIT 5"/>
    <property type="match status" value="1"/>
</dbReference>
<organism evidence="11 12">
    <name type="scientific">Lottia gigantea</name>
    <name type="common">Giant owl limpet</name>
    <dbReference type="NCBI Taxonomy" id="225164"/>
    <lineage>
        <taxon>Eukaryota</taxon>
        <taxon>Metazoa</taxon>
        <taxon>Spiralia</taxon>
        <taxon>Lophotrochozoa</taxon>
        <taxon>Mollusca</taxon>
        <taxon>Gastropoda</taxon>
        <taxon>Patellogastropoda</taxon>
        <taxon>Lottioidea</taxon>
        <taxon>Lottiidae</taxon>
        <taxon>Lottia</taxon>
    </lineage>
</organism>
<dbReference type="OrthoDB" id="365981at2759"/>
<gene>
    <name evidence="11" type="ORF">LOTGIDRAFT_209785</name>
</gene>
<evidence type="ECO:0000259" key="8">
    <source>
        <dbReference type="Pfam" id="PF13191"/>
    </source>
</evidence>
<dbReference type="InterPro" id="IPR027417">
    <property type="entry name" value="P-loop_NTPase"/>
</dbReference>
<evidence type="ECO:0000256" key="7">
    <source>
        <dbReference type="ARBA" id="ARBA00069657"/>
    </source>
</evidence>
<dbReference type="Pfam" id="PF13191">
    <property type="entry name" value="AAA_16"/>
    <property type="match status" value="1"/>
</dbReference>
<evidence type="ECO:0000256" key="3">
    <source>
        <dbReference type="ARBA" id="ARBA00022705"/>
    </source>
</evidence>
<keyword evidence="5" id="KW-0067">ATP-binding</keyword>
<keyword evidence="6" id="KW-0539">Nucleus</keyword>
<evidence type="ECO:0000256" key="5">
    <source>
        <dbReference type="ARBA" id="ARBA00022840"/>
    </source>
</evidence>
<dbReference type="PANTHER" id="PTHR12705:SF0">
    <property type="entry name" value="ORIGIN RECOGNITION COMPLEX SUBUNIT 5"/>
    <property type="match status" value="1"/>
</dbReference>
<dbReference type="HOGENOM" id="CLU_028223_0_0_1"/>
<dbReference type="RefSeq" id="XP_009058124.1">
    <property type="nucleotide sequence ID" value="XM_009059876.1"/>
</dbReference>
<dbReference type="OMA" id="QLRRWHG"/>
<accession>V4A8S1</accession>
<feature type="domain" description="Origin recognition complex subunit 5 C-terminal" evidence="9">
    <location>
        <begin position="299"/>
        <end position="428"/>
    </location>
</feature>
<keyword evidence="4" id="KW-0547">Nucleotide-binding</keyword>
<dbReference type="GO" id="GO:0006270">
    <property type="term" value="P:DNA replication initiation"/>
    <property type="evidence" value="ECO:0007669"/>
    <property type="project" value="TreeGrafter"/>
</dbReference>
<comment type="similarity">
    <text evidence="2">Belongs to the ORC5 family.</text>
</comment>
<evidence type="ECO:0000256" key="1">
    <source>
        <dbReference type="ARBA" id="ARBA00004123"/>
    </source>
</evidence>
<comment type="subcellular location">
    <subcellularLocation>
        <location evidence="1">Nucleus</location>
    </subcellularLocation>
</comment>
<dbReference type="Pfam" id="PF14630">
    <property type="entry name" value="ORC5_C"/>
    <property type="match status" value="1"/>
</dbReference>
<sequence length="432" mass="50420">MEDWRVLEDTVPCREKEIENILALMGQKDQMTPASVFIYGHTATGKSHVVNSLLKISQVPYVLVNCVECYSSRFLYEHILNNLSHTNHTEQYRCDNMNDFIRSFQQIIEEKNYKDHTVYIVLDKAERLREMEANILPSFLRIQELTQCNVCVMFISEIVWDKFRSGTGSCEPYILQFPDYSKDDLMKIMSLDCPTDYDVDFYSNFTNLVLSVFHLVCRDLKELRHLTMLNFDKYIEPIQKGEATMNDSRKLWRNIEPHLRKALQTVYLREVSSAQWEKLQMEMSSTESTAMLSRSHVELPFYSKYLLIAAYIASYNPVKSDRRFFKKVSKMTRRAALMKKKERASNHLLGPKPFPLDRLLAIFYSIVEGRVAPTANIFSQITSLVSIHLLGQTAGDDQIEMPKYKCLISLDFIRSVSRTVNFDVLSHLYDFM</sequence>
<keyword evidence="3" id="KW-0235">DNA replication</keyword>
<dbReference type="Pfam" id="PF21639">
    <property type="entry name" value="ORC5_lid"/>
    <property type="match status" value="1"/>
</dbReference>
<dbReference type="KEGG" id="lgi:LOTGIDRAFT_209785"/>
<dbReference type="SUPFAM" id="SSF52540">
    <property type="entry name" value="P-loop containing nucleoside triphosphate hydrolases"/>
    <property type="match status" value="1"/>
</dbReference>
<dbReference type="Gene3D" id="3.40.50.300">
    <property type="entry name" value="P-loop containing nucleotide triphosphate hydrolases"/>
    <property type="match status" value="1"/>
</dbReference>
<dbReference type="AlphaFoldDB" id="V4A8S1"/>
<evidence type="ECO:0000256" key="6">
    <source>
        <dbReference type="ARBA" id="ARBA00023242"/>
    </source>
</evidence>